<dbReference type="RefSeq" id="WP_094494265.1">
    <property type="nucleotide sequence ID" value="NZ_JAQLTW010000005.1"/>
</dbReference>
<dbReference type="EMBL" id="NHPA01000046">
    <property type="protein sequence ID" value="OYR67082.1"/>
    <property type="molecule type" value="Genomic_DNA"/>
</dbReference>
<accession>A0A256JLK8</accession>
<dbReference type="AlphaFoldDB" id="A0A256JLK8"/>
<proteinExistence type="predicted"/>
<name>A0A256JLK8_HALEZ</name>
<dbReference type="EMBL" id="NHPD01000005">
    <property type="protein sequence ID" value="OYR75929.1"/>
    <property type="molecule type" value="Genomic_DNA"/>
</dbReference>
<reference evidence="5 6" key="1">
    <citation type="journal article" date="2014" name="Front. Microbiol.">
        <title>Population and genomic analysis of the genus Halorubrum.</title>
        <authorList>
            <person name="Fullmer M.S."/>
            <person name="Soucy S.M."/>
            <person name="Swithers K.S."/>
            <person name="Makkay A.M."/>
            <person name="Wheeler R."/>
            <person name="Ventosa A."/>
            <person name="Gogarten J.P."/>
            <person name="Papke R.T."/>
        </authorList>
    </citation>
    <scope>NUCLEOTIDE SEQUENCE [LARGE SCALE GENOMIC DNA]</scope>
    <source>
        <strain evidence="4 7">Ec15</strain>
        <strain evidence="3 6">G37</strain>
        <strain evidence="2 5">Ga2p</strain>
    </source>
</reference>
<gene>
    <name evidence="4" type="ORF">DJ76_00780</name>
    <name evidence="3" type="ORF">DJ78_10550</name>
    <name evidence="2" type="ORF">DJ79_09905</name>
</gene>
<evidence type="ECO:0000313" key="7">
    <source>
        <dbReference type="Proteomes" id="UP000216925"/>
    </source>
</evidence>
<evidence type="ECO:0000313" key="5">
    <source>
        <dbReference type="Proteomes" id="UP000215607"/>
    </source>
</evidence>
<evidence type="ECO:0000313" key="6">
    <source>
        <dbReference type="Proteomes" id="UP000216758"/>
    </source>
</evidence>
<sequence length="128" mass="14713">MSSQTPPTLTEDADEAVVEHIDMLHNRIQFLTEELKDAEQTILELQDDSPSADDDVVTVNMSDDAFESRLLRYGLFLSQRFDENQDEVEMLFEDIAERFDEYVESSNDVHNASLAMLAALLKHEEMTR</sequence>
<comment type="caution">
    <text evidence="3">The sequence shown here is derived from an EMBL/GenBank/DDBJ whole genome shotgun (WGS) entry which is preliminary data.</text>
</comment>
<dbReference type="Proteomes" id="UP000215607">
    <property type="component" value="Unassembled WGS sequence"/>
</dbReference>
<evidence type="ECO:0000313" key="3">
    <source>
        <dbReference type="EMBL" id="OYR69718.1"/>
    </source>
</evidence>
<protein>
    <submittedName>
        <fullName evidence="3">Uncharacterized protein</fullName>
    </submittedName>
</protein>
<dbReference type="Proteomes" id="UP000216758">
    <property type="component" value="Unassembled WGS sequence"/>
</dbReference>
<evidence type="ECO:0000256" key="1">
    <source>
        <dbReference type="SAM" id="Coils"/>
    </source>
</evidence>
<dbReference type="EMBL" id="NHPB01000061">
    <property type="protein sequence ID" value="OYR69718.1"/>
    <property type="molecule type" value="Genomic_DNA"/>
</dbReference>
<keyword evidence="1" id="KW-0175">Coiled coil</keyword>
<dbReference type="Proteomes" id="UP000216925">
    <property type="component" value="Unassembled WGS sequence"/>
</dbReference>
<organism evidence="3 6">
    <name type="scientific">Halorubrum ezzemoulense</name>
    <name type="common">Halorubrum chaoviator</name>
    <dbReference type="NCBI Taxonomy" id="337243"/>
    <lineage>
        <taxon>Archaea</taxon>
        <taxon>Methanobacteriati</taxon>
        <taxon>Methanobacteriota</taxon>
        <taxon>Stenosarchaea group</taxon>
        <taxon>Halobacteria</taxon>
        <taxon>Halobacteriales</taxon>
        <taxon>Haloferacaceae</taxon>
        <taxon>Halorubrum</taxon>
    </lineage>
</organism>
<evidence type="ECO:0000313" key="4">
    <source>
        <dbReference type="EMBL" id="OYR75929.1"/>
    </source>
</evidence>
<reference evidence="3" key="2">
    <citation type="submission" date="2017-05" db="EMBL/GenBank/DDBJ databases">
        <authorList>
            <person name="Song R."/>
            <person name="Chenine A.L."/>
            <person name="Ruprecht R.M."/>
        </authorList>
    </citation>
    <scope>NUCLEOTIDE SEQUENCE</scope>
    <source>
        <strain evidence="4">Ec15</strain>
        <strain evidence="3">G37</strain>
        <strain evidence="2">Ga2p</strain>
    </source>
</reference>
<feature type="coiled-coil region" evidence="1">
    <location>
        <begin position="21"/>
        <end position="48"/>
    </location>
</feature>
<evidence type="ECO:0000313" key="2">
    <source>
        <dbReference type="EMBL" id="OYR67082.1"/>
    </source>
</evidence>